<dbReference type="EMBL" id="BPMK01000007">
    <property type="protein sequence ID" value="GIZ51895.1"/>
    <property type="molecule type" value="Genomic_DNA"/>
</dbReference>
<dbReference type="RefSeq" id="WP_220808053.1">
    <property type="nucleotide sequence ID" value="NZ_BPMK01000007.1"/>
</dbReference>
<evidence type="ECO:0008006" key="4">
    <source>
        <dbReference type="Google" id="ProtNLM"/>
    </source>
</evidence>
<feature type="chain" id="PRO_5045158927" description="DUF305 domain-containing protein" evidence="1">
    <location>
        <begin position="18"/>
        <end position="84"/>
    </location>
</feature>
<dbReference type="Proteomes" id="UP000887222">
    <property type="component" value="Unassembled WGS sequence"/>
</dbReference>
<keyword evidence="3" id="KW-1185">Reference proteome</keyword>
<reference evidence="2 3" key="1">
    <citation type="journal article" date="2022" name="Int. J. Syst. Evol. Microbiol.">
        <title>Noviherbaspirillum aridicola sp. nov., isolated from an arid soil in Pakistan.</title>
        <authorList>
            <person name="Khan I.U."/>
            <person name="Saqib M."/>
            <person name="Amin A."/>
            <person name="Hussain F."/>
            <person name="Li L."/>
            <person name="Liu Y.H."/>
            <person name="Fang B.Z."/>
            <person name="Ahmed I."/>
            <person name="Li W.J."/>
        </authorList>
    </citation>
    <scope>NUCLEOTIDE SEQUENCE [LARGE SCALE GENOMIC DNA]</scope>
    <source>
        <strain evidence="2 3">NCCP-691</strain>
    </source>
</reference>
<organism evidence="2 3">
    <name type="scientific">Noviherbaspirillum aridicola</name>
    <dbReference type="NCBI Taxonomy" id="2849687"/>
    <lineage>
        <taxon>Bacteria</taxon>
        <taxon>Pseudomonadati</taxon>
        <taxon>Pseudomonadota</taxon>
        <taxon>Betaproteobacteria</taxon>
        <taxon>Burkholderiales</taxon>
        <taxon>Oxalobacteraceae</taxon>
        <taxon>Noviherbaspirillum</taxon>
    </lineage>
</organism>
<keyword evidence="1" id="KW-0732">Signal</keyword>
<sequence length="84" mass="9303">MKLSAFAIPVLSAAALAGCAMGEASRPNASMGAMPMAMMSDKQMMDMCMAHMSQMTPEMMQQHMDMMRQHHQMMDRDTKPKTSS</sequence>
<evidence type="ECO:0000256" key="1">
    <source>
        <dbReference type="SAM" id="SignalP"/>
    </source>
</evidence>
<evidence type="ECO:0000313" key="3">
    <source>
        <dbReference type="Proteomes" id="UP000887222"/>
    </source>
</evidence>
<accession>A0ABQ4Q525</accession>
<comment type="caution">
    <text evidence="2">The sequence shown here is derived from an EMBL/GenBank/DDBJ whole genome shotgun (WGS) entry which is preliminary data.</text>
</comment>
<proteinExistence type="predicted"/>
<feature type="signal peptide" evidence="1">
    <location>
        <begin position="1"/>
        <end position="17"/>
    </location>
</feature>
<protein>
    <recommendedName>
        <fullName evidence="4">DUF305 domain-containing protein</fullName>
    </recommendedName>
</protein>
<dbReference type="PROSITE" id="PS51257">
    <property type="entry name" value="PROKAR_LIPOPROTEIN"/>
    <property type="match status" value="1"/>
</dbReference>
<name>A0ABQ4Q525_9BURK</name>
<evidence type="ECO:0000313" key="2">
    <source>
        <dbReference type="EMBL" id="GIZ51895.1"/>
    </source>
</evidence>
<gene>
    <name evidence="2" type="ORF">NCCP691_19090</name>
</gene>